<evidence type="ECO:0000256" key="3">
    <source>
        <dbReference type="RuleBase" id="RU361153"/>
    </source>
</evidence>
<proteinExistence type="inferred from homology"/>
<dbReference type="SUPFAM" id="SSF51445">
    <property type="entry name" value="(Trans)glycosidases"/>
    <property type="match status" value="1"/>
</dbReference>
<dbReference type="GO" id="GO:0000272">
    <property type="term" value="P:polysaccharide catabolic process"/>
    <property type="evidence" value="ECO:0007669"/>
    <property type="project" value="InterPro"/>
</dbReference>
<dbReference type="Gene3D" id="3.20.20.80">
    <property type="entry name" value="Glycosidases"/>
    <property type="match status" value="1"/>
</dbReference>
<evidence type="ECO:0000313" key="5">
    <source>
        <dbReference type="EMBL" id="QHN38494.1"/>
    </source>
</evidence>
<evidence type="ECO:0000256" key="1">
    <source>
        <dbReference type="ARBA" id="ARBA00022801"/>
    </source>
</evidence>
<keyword evidence="2 3" id="KW-0326">Glycosidase</keyword>
<dbReference type="InterPro" id="IPR017853">
    <property type="entry name" value="GH"/>
</dbReference>
<organism evidence="5">
    <name type="scientific">Gordonia amarae</name>
    <dbReference type="NCBI Taxonomy" id="36821"/>
    <lineage>
        <taxon>Bacteria</taxon>
        <taxon>Bacillati</taxon>
        <taxon>Actinomycetota</taxon>
        <taxon>Actinomycetes</taxon>
        <taxon>Mycobacteriales</taxon>
        <taxon>Gordoniaceae</taxon>
        <taxon>Gordonia</taxon>
    </lineage>
</organism>
<dbReference type="EMBL" id="CP045810">
    <property type="protein sequence ID" value="QHN38494.1"/>
    <property type="molecule type" value="Genomic_DNA"/>
</dbReference>
<dbReference type="Pfam" id="PF00150">
    <property type="entry name" value="Cellulase"/>
    <property type="match status" value="1"/>
</dbReference>
<evidence type="ECO:0000256" key="2">
    <source>
        <dbReference type="ARBA" id="ARBA00023295"/>
    </source>
</evidence>
<gene>
    <name evidence="5" type="ORF">GII30_04260</name>
</gene>
<dbReference type="AlphaFoldDB" id="A0A857KFV6"/>
<dbReference type="RefSeq" id="WP_005188149.1">
    <property type="nucleotide sequence ID" value="NZ_CP045804.1"/>
</dbReference>
<evidence type="ECO:0000259" key="4">
    <source>
        <dbReference type="Pfam" id="PF00150"/>
    </source>
</evidence>
<dbReference type="GO" id="GO:0004553">
    <property type="term" value="F:hydrolase activity, hydrolyzing O-glycosyl compounds"/>
    <property type="evidence" value="ECO:0007669"/>
    <property type="project" value="InterPro"/>
</dbReference>
<protein>
    <submittedName>
        <fullName evidence="5">Cellulase family glycosylhydrolase</fullName>
    </submittedName>
</protein>
<dbReference type="InterPro" id="IPR051923">
    <property type="entry name" value="Glycosyl_Hydrolase_39"/>
</dbReference>
<dbReference type="PANTHER" id="PTHR12631">
    <property type="entry name" value="ALPHA-L-IDURONIDASE"/>
    <property type="match status" value="1"/>
</dbReference>
<comment type="similarity">
    <text evidence="3">Belongs to the glycosyl hydrolase 5 (cellulase A) family.</text>
</comment>
<dbReference type="PROSITE" id="PS51318">
    <property type="entry name" value="TAT"/>
    <property type="match status" value="1"/>
</dbReference>
<accession>A0A857KFV6</accession>
<keyword evidence="1 3" id="KW-0378">Hydrolase</keyword>
<sequence length="532" mass="56846">MGTARPPIDPSASTSGSSTRSRRILLSRTWTRRQVIGAGAFGAAAAAGGSWLAASAPEQPRRARTPVALTASPLSAGFAAGSAILYMSTADRRQTLDLVTATGIGWIRFDVPWNFVSPQAGSYQWTFVDNVVNDCRARGLTILLSVVNSPSWAAAVPGNPQSRPASATTYANFCGKVATRYRDSVSAMEIWNEPNGRMFFAPDPDPAFYTQMVRAAYPVIKAKAPAMTVIAGALGAVDTADGLVHAVDFLRAAYQNGLAGRSDAISFHPYDYSNPLATGALYDNAPMRNMIDMYRSMSSNGDGGKKIWITEYGAPTTGSISQTDQAELISNSIGQWREVSYAGPFMIHTIRDAATGSTDPEDNFGVATTAFVPKQSMVAVTALSQAGFPLRPEYQLLQVNPDPTLGQPVSPVYPLQRGFGYEFTEGARYATNNGFFSSPTEVATIARRFRVVPLGTFAYDRQDFDVDGGFRVFSRPDTTGTHAVYGAILAAWSPAIGFPTGTLTSTNGVTTQQFENGAITWSALGGTHVDYS</sequence>
<name>A0A857KFV6_9ACTN</name>
<dbReference type="PANTHER" id="PTHR12631:SF10">
    <property type="entry name" value="BETA-XYLOSIDASE-LIKE PROTEIN-RELATED"/>
    <property type="match status" value="1"/>
</dbReference>
<dbReference type="InterPro" id="IPR006311">
    <property type="entry name" value="TAT_signal"/>
</dbReference>
<dbReference type="InterPro" id="IPR001547">
    <property type="entry name" value="Glyco_hydro_5"/>
</dbReference>
<feature type="domain" description="Glycoside hydrolase family 5" evidence="4">
    <location>
        <begin position="86"/>
        <end position="327"/>
    </location>
</feature>
<reference evidence="5" key="1">
    <citation type="journal article" date="2021" name="Nat. Microbiol.">
        <title>Cocultivation of an ultrasmall environmental parasitic bacterium with lytic ability against bacteria associated with wastewater foams.</title>
        <authorList>
            <person name="Batinovic S."/>
            <person name="Rose J.J.A."/>
            <person name="Ratcliffe J."/>
            <person name="Seviour R.J."/>
            <person name="Petrovski S."/>
        </authorList>
    </citation>
    <scope>NUCLEOTIDE SEQUENCE</scope>
    <source>
        <strain evidence="5">CON44</strain>
    </source>
</reference>